<reference evidence="1 2" key="1">
    <citation type="journal article" date="2019" name="Commun. Biol.">
        <title>The bagworm genome reveals a unique fibroin gene that provides high tensile strength.</title>
        <authorList>
            <person name="Kono N."/>
            <person name="Nakamura H."/>
            <person name="Ohtoshi R."/>
            <person name="Tomita M."/>
            <person name="Numata K."/>
            <person name="Arakawa K."/>
        </authorList>
    </citation>
    <scope>NUCLEOTIDE SEQUENCE [LARGE SCALE GENOMIC DNA]</scope>
</reference>
<comment type="caution">
    <text evidence="1">The sequence shown here is derived from an EMBL/GenBank/DDBJ whole genome shotgun (WGS) entry which is preliminary data.</text>
</comment>
<evidence type="ECO:0000313" key="2">
    <source>
        <dbReference type="Proteomes" id="UP000299102"/>
    </source>
</evidence>
<keyword evidence="2" id="KW-1185">Reference proteome</keyword>
<sequence length="149" mass="17113">MDVYGTTAQYREVKCMEVYGDAFKFLPMPLAVNVHGEKYHIFSRLTPGCKVRFPSLVKYSCTHDYVILAFGSGDNNLWVGMISRTIANFSSRRKPGGYVALLSPISRTFHAWCEKTLCTHHERKVRHLHPRLCKPRDNNPRVGMLHFSP</sequence>
<dbReference type="Proteomes" id="UP000299102">
    <property type="component" value="Unassembled WGS sequence"/>
</dbReference>
<organism evidence="1 2">
    <name type="scientific">Eumeta variegata</name>
    <name type="common">Bagworm moth</name>
    <name type="synonym">Eumeta japonica</name>
    <dbReference type="NCBI Taxonomy" id="151549"/>
    <lineage>
        <taxon>Eukaryota</taxon>
        <taxon>Metazoa</taxon>
        <taxon>Ecdysozoa</taxon>
        <taxon>Arthropoda</taxon>
        <taxon>Hexapoda</taxon>
        <taxon>Insecta</taxon>
        <taxon>Pterygota</taxon>
        <taxon>Neoptera</taxon>
        <taxon>Endopterygota</taxon>
        <taxon>Lepidoptera</taxon>
        <taxon>Glossata</taxon>
        <taxon>Ditrysia</taxon>
        <taxon>Tineoidea</taxon>
        <taxon>Psychidae</taxon>
        <taxon>Oiketicinae</taxon>
        <taxon>Eumeta</taxon>
    </lineage>
</organism>
<protein>
    <submittedName>
        <fullName evidence="1">Uncharacterized protein</fullName>
    </submittedName>
</protein>
<name>A0A4C1Y3Q0_EUMVA</name>
<accession>A0A4C1Y3Q0</accession>
<dbReference type="EMBL" id="BGZK01001065">
    <property type="protein sequence ID" value="GBP70150.1"/>
    <property type="molecule type" value="Genomic_DNA"/>
</dbReference>
<proteinExistence type="predicted"/>
<dbReference type="AlphaFoldDB" id="A0A4C1Y3Q0"/>
<evidence type="ECO:0000313" key="1">
    <source>
        <dbReference type="EMBL" id="GBP70150.1"/>
    </source>
</evidence>
<gene>
    <name evidence="1" type="ORF">EVAR_52735_1</name>
</gene>